<name>A0A1S1HBC5_9SPHN</name>
<dbReference type="EMBL" id="MIPT01000001">
    <property type="protein sequence ID" value="OHT19395.1"/>
    <property type="molecule type" value="Genomic_DNA"/>
</dbReference>
<keyword evidence="4" id="KW-1185">Reference proteome</keyword>
<protein>
    <recommendedName>
        <fullName evidence="5">Gram-negative bacterial tonB protein</fullName>
    </recommendedName>
</protein>
<feature type="chain" id="PRO_5010369452" description="Gram-negative bacterial tonB protein" evidence="2">
    <location>
        <begin position="30"/>
        <end position="205"/>
    </location>
</feature>
<reference evidence="3 4" key="1">
    <citation type="submission" date="2016-09" db="EMBL/GenBank/DDBJ databases">
        <title>Metabolic pathway, cell adaptation mechanisms and a novel monoxygenase revealed through proteogenomic-transcription analysis of a Sphingomonas haloaromaticamans strain degrading the fungicide ortho-phenylphenol.</title>
        <authorList>
            <person name="Perruchon C."/>
            <person name="Papadopoulou E.S."/>
            <person name="Rousidou C."/>
            <person name="Vasileiadis S."/>
            <person name="Tanou G."/>
            <person name="Amoutzias G."/>
            <person name="Molassiotis A."/>
            <person name="Karpouzas D.G."/>
        </authorList>
    </citation>
    <scope>NUCLEOTIDE SEQUENCE [LARGE SCALE GENOMIC DNA]</scope>
    <source>
        <strain evidence="3 4">P3</strain>
    </source>
</reference>
<feature type="signal peptide" evidence="2">
    <location>
        <begin position="1"/>
        <end position="29"/>
    </location>
</feature>
<dbReference type="Proteomes" id="UP000179467">
    <property type="component" value="Unassembled WGS sequence"/>
</dbReference>
<evidence type="ECO:0008006" key="5">
    <source>
        <dbReference type="Google" id="ProtNLM"/>
    </source>
</evidence>
<proteinExistence type="predicted"/>
<sequence length="205" mass="21897">MNSKVPRATRFGRLAWRLASALGVGTALAASPAAAQSVSPEQAPAEWVRYADYATKTITTWLEAQSEAAIRLRTYLDATRAAPDQPTAPLMLKIWIGKDGKVARIEHTPFAHAEANADLRALIVGGELDVSPPEDMLLPLRILVQLPPAPAQATSQTAIETANRKLQPSAPDQRPATDALGLPERGGVNRLQLEGQPGAKPPTIH</sequence>
<feature type="region of interest" description="Disordered" evidence="1">
    <location>
        <begin position="164"/>
        <end position="205"/>
    </location>
</feature>
<gene>
    <name evidence="3" type="ORF">BHE75_01380</name>
</gene>
<dbReference type="RefSeq" id="WP_070933322.1">
    <property type="nucleotide sequence ID" value="NZ_MIPT01000001.1"/>
</dbReference>
<accession>A0A1S1HBC5</accession>
<dbReference type="OrthoDB" id="7211161at2"/>
<evidence type="ECO:0000256" key="1">
    <source>
        <dbReference type="SAM" id="MobiDB-lite"/>
    </source>
</evidence>
<evidence type="ECO:0000256" key="2">
    <source>
        <dbReference type="SAM" id="SignalP"/>
    </source>
</evidence>
<evidence type="ECO:0000313" key="3">
    <source>
        <dbReference type="EMBL" id="OHT19395.1"/>
    </source>
</evidence>
<keyword evidence="2" id="KW-0732">Signal</keyword>
<evidence type="ECO:0000313" key="4">
    <source>
        <dbReference type="Proteomes" id="UP000179467"/>
    </source>
</evidence>
<dbReference type="AlphaFoldDB" id="A0A1S1HBC5"/>
<comment type="caution">
    <text evidence="3">The sequence shown here is derived from an EMBL/GenBank/DDBJ whole genome shotgun (WGS) entry which is preliminary data.</text>
</comment>
<organism evidence="3 4">
    <name type="scientific">Edaphosphingomonas haloaromaticamans</name>
    <dbReference type="NCBI Taxonomy" id="653954"/>
    <lineage>
        <taxon>Bacteria</taxon>
        <taxon>Pseudomonadati</taxon>
        <taxon>Pseudomonadota</taxon>
        <taxon>Alphaproteobacteria</taxon>
        <taxon>Sphingomonadales</taxon>
        <taxon>Rhizorhabdaceae</taxon>
        <taxon>Edaphosphingomonas</taxon>
    </lineage>
</organism>